<dbReference type="EMBL" id="CAJJDN010000078">
    <property type="protein sequence ID" value="CAD8102443.1"/>
    <property type="molecule type" value="Genomic_DNA"/>
</dbReference>
<protein>
    <recommendedName>
        <fullName evidence="1">Tubby C-terminal domain-containing protein</fullName>
    </recommendedName>
</protein>
<dbReference type="AlphaFoldDB" id="A0A8S1PIG2"/>
<dbReference type="Pfam" id="PF01167">
    <property type="entry name" value="Tub"/>
    <property type="match status" value="1"/>
</dbReference>
<dbReference type="Proteomes" id="UP000692954">
    <property type="component" value="Unassembled WGS sequence"/>
</dbReference>
<proteinExistence type="predicted"/>
<accession>A0A8S1PIG2</accession>
<dbReference type="PANTHER" id="PTHR16517:SF7">
    <property type="entry name" value="PROTEIN KING TUBBY"/>
    <property type="match status" value="1"/>
</dbReference>
<comment type="caution">
    <text evidence="2">The sequence shown here is derived from an EMBL/GenBank/DDBJ whole genome shotgun (WGS) entry which is preliminary data.</text>
</comment>
<organism evidence="2 3">
    <name type="scientific">Paramecium sonneborni</name>
    <dbReference type="NCBI Taxonomy" id="65129"/>
    <lineage>
        <taxon>Eukaryota</taxon>
        <taxon>Sar</taxon>
        <taxon>Alveolata</taxon>
        <taxon>Ciliophora</taxon>
        <taxon>Intramacronucleata</taxon>
        <taxon>Oligohymenophorea</taxon>
        <taxon>Peniculida</taxon>
        <taxon>Parameciidae</taxon>
        <taxon>Paramecium</taxon>
    </lineage>
</organism>
<dbReference type="InterPro" id="IPR000007">
    <property type="entry name" value="Tubby_C"/>
</dbReference>
<evidence type="ECO:0000313" key="2">
    <source>
        <dbReference type="EMBL" id="CAD8102443.1"/>
    </source>
</evidence>
<dbReference type="OrthoDB" id="8775810at2759"/>
<gene>
    <name evidence="2" type="ORF">PSON_ATCC_30995.1.T0780020</name>
</gene>
<evidence type="ECO:0000259" key="1">
    <source>
        <dbReference type="Pfam" id="PF01167"/>
    </source>
</evidence>
<feature type="domain" description="Tubby C-terminal" evidence="1">
    <location>
        <begin position="59"/>
        <end position="294"/>
    </location>
</feature>
<sequence length="298" mass="34440">MSDIIIDNHDDITKQNIITDVHEFDNSSEQRIPTLVSQSQPPSLSKSELIPKNTNQFLNTTIPLGTTLECDVKIIKGWFGRHIKYNFYHSKTQKLLLSARKSLCSGSNQFQLSKSENNLDIVGTLESNFTGTEFILYSNGLSYKNSNDKKALRTELAYINYEYQLLKTRRNMFKAYIPSFINDQPHKIIPIDENTGLKIKSRFSKKRNEEYFEFQTQQPIWSDKYQQFTLPFNSRVNSASVHNFLLKQLTDDGKLTKNVAIQFGKFNDKILNIDVTYPFTPLQAFSIIISQLDNKLLI</sequence>
<evidence type="ECO:0000313" key="3">
    <source>
        <dbReference type="Proteomes" id="UP000692954"/>
    </source>
</evidence>
<name>A0A8S1PIG2_9CILI</name>
<keyword evidence="3" id="KW-1185">Reference proteome</keyword>
<reference evidence="2" key="1">
    <citation type="submission" date="2021-01" db="EMBL/GenBank/DDBJ databases">
        <authorList>
            <consortium name="Genoscope - CEA"/>
            <person name="William W."/>
        </authorList>
    </citation>
    <scope>NUCLEOTIDE SEQUENCE</scope>
</reference>
<dbReference type="PANTHER" id="PTHR16517">
    <property type="entry name" value="TUBBY-RELATED"/>
    <property type="match status" value="1"/>
</dbReference>